<dbReference type="SUPFAM" id="SSF53756">
    <property type="entry name" value="UDP-Glycosyltransferase/glycogen phosphorylase"/>
    <property type="match status" value="1"/>
</dbReference>
<sequence>MVICHITTVHKPTDVRIFEKECSWLAAQGHRVIFIVWKAVSQKANGVEIIGLSDVDLPRIKRFLIANLAAYRTAMAQGADIYHFHDIEFLPYAWLMRHKGRTVIYDVHEDMPRALYGRYWIPKPLRKILSRLVESFENRAAGRLSGIVTATPQINSRFARINQNVVNVNNYPSGIVDGPYAANDEICYIGGISQIRGNTELVTALGLVNRDIRLNLAGEFDPPEYRQHLEGVRGWEKVNYLGWCSRDEISRIMSRSSAGVVTFHPLPNHIDAQPNKIFEYMSAGLPLIASDFPLWRSIVEGNKCGLCVDPLDPDGLARAIEYILANPGQARKMGANGREAVKNKYNWPAEGRKLSAFYQRIGKH</sequence>
<dbReference type="GO" id="GO:0016757">
    <property type="term" value="F:glycosyltransferase activity"/>
    <property type="evidence" value="ECO:0007669"/>
    <property type="project" value="UniProtKB-KW"/>
</dbReference>
<dbReference type="InterPro" id="IPR001296">
    <property type="entry name" value="Glyco_trans_1"/>
</dbReference>
<accession>A0A1F5RAN8</accession>
<reference evidence="5 6" key="1">
    <citation type="journal article" date="2016" name="Nat. Commun.">
        <title>Thousands of microbial genomes shed light on interconnected biogeochemical processes in an aquifer system.</title>
        <authorList>
            <person name="Anantharaman K."/>
            <person name="Brown C.T."/>
            <person name="Hug L.A."/>
            <person name="Sharon I."/>
            <person name="Castelle C.J."/>
            <person name="Probst A.J."/>
            <person name="Thomas B.C."/>
            <person name="Singh A."/>
            <person name="Wilkins M.J."/>
            <person name="Karaoz U."/>
            <person name="Brodie E.L."/>
            <person name="Williams K.H."/>
            <person name="Hubbard S.S."/>
            <person name="Banfield J.F."/>
        </authorList>
    </citation>
    <scope>NUCLEOTIDE SEQUENCE [LARGE SCALE GENOMIC DNA]</scope>
</reference>
<evidence type="ECO:0000256" key="1">
    <source>
        <dbReference type="ARBA" id="ARBA00022676"/>
    </source>
</evidence>
<feature type="domain" description="Glycosyltransferase subfamily 4-like N-terminal" evidence="4">
    <location>
        <begin position="22"/>
        <end position="161"/>
    </location>
</feature>
<evidence type="ECO:0000313" key="6">
    <source>
        <dbReference type="Proteomes" id="UP000177230"/>
    </source>
</evidence>
<name>A0A1F5RAN8_9BACT</name>
<proteinExistence type="predicted"/>
<dbReference type="CDD" id="cd03794">
    <property type="entry name" value="GT4_WbuB-like"/>
    <property type="match status" value="1"/>
</dbReference>
<gene>
    <name evidence="5" type="ORF">A2024_07760</name>
</gene>
<dbReference type="AlphaFoldDB" id="A0A1F5RAN8"/>
<dbReference type="Proteomes" id="UP000177230">
    <property type="component" value="Unassembled WGS sequence"/>
</dbReference>
<organism evidence="5 6">
    <name type="scientific">Candidatus Edwardsbacteria bacterium GWF2_54_11</name>
    <dbReference type="NCBI Taxonomy" id="1817851"/>
    <lineage>
        <taxon>Bacteria</taxon>
        <taxon>Candidatus Edwardsiibacteriota</taxon>
    </lineage>
</organism>
<comment type="caution">
    <text evidence="5">The sequence shown here is derived from an EMBL/GenBank/DDBJ whole genome shotgun (WGS) entry which is preliminary data.</text>
</comment>
<keyword evidence="2" id="KW-0808">Transferase</keyword>
<evidence type="ECO:0000259" key="4">
    <source>
        <dbReference type="Pfam" id="PF13579"/>
    </source>
</evidence>
<feature type="domain" description="Glycosyl transferase family 1" evidence="3">
    <location>
        <begin position="185"/>
        <end position="339"/>
    </location>
</feature>
<dbReference type="InterPro" id="IPR028098">
    <property type="entry name" value="Glyco_trans_4-like_N"/>
</dbReference>
<dbReference type="PANTHER" id="PTHR12526:SF629">
    <property type="entry name" value="TEICHURONIC ACID BIOSYNTHESIS GLYCOSYLTRANSFERASE TUAH-RELATED"/>
    <property type="match status" value="1"/>
</dbReference>
<evidence type="ECO:0000313" key="5">
    <source>
        <dbReference type="EMBL" id="OGF11153.1"/>
    </source>
</evidence>
<dbReference type="PANTHER" id="PTHR12526">
    <property type="entry name" value="GLYCOSYLTRANSFERASE"/>
    <property type="match status" value="1"/>
</dbReference>
<dbReference type="Pfam" id="PF13579">
    <property type="entry name" value="Glyco_trans_4_4"/>
    <property type="match status" value="1"/>
</dbReference>
<keyword evidence="1" id="KW-0328">Glycosyltransferase</keyword>
<evidence type="ECO:0000259" key="3">
    <source>
        <dbReference type="Pfam" id="PF00534"/>
    </source>
</evidence>
<dbReference type="Pfam" id="PF00534">
    <property type="entry name" value="Glycos_transf_1"/>
    <property type="match status" value="1"/>
</dbReference>
<dbReference type="Gene3D" id="3.40.50.2000">
    <property type="entry name" value="Glycogen Phosphorylase B"/>
    <property type="match status" value="2"/>
</dbReference>
<evidence type="ECO:0000256" key="2">
    <source>
        <dbReference type="ARBA" id="ARBA00022679"/>
    </source>
</evidence>
<dbReference type="EMBL" id="MFFM01000037">
    <property type="protein sequence ID" value="OGF11153.1"/>
    <property type="molecule type" value="Genomic_DNA"/>
</dbReference>
<protein>
    <submittedName>
        <fullName evidence="5">Uncharacterized protein</fullName>
    </submittedName>
</protein>